<dbReference type="InterPro" id="IPR001328">
    <property type="entry name" value="Pept_tRNA_hydro"/>
</dbReference>
<evidence type="ECO:0000256" key="6">
    <source>
        <dbReference type="ARBA" id="ARBA00048707"/>
    </source>
</evidence>
<feature type="binding site" evidence="8">
    <location>
        <position position="66"/>
    </location>
    <ligand>
        <name>tRNA</name>
        <dbReference type="ChEBI" id="CHEBI:17843"/>
    </ligand>
</feature>
<feature type="site" description="Discriminates between blocked and unblocked aminoacyl-tRNA" evidence="8">
    <location>
        <position position="9"/>
    </location>
</feature>
<dbReference type="PANTHER" id="PTHR17224:SF1">
    <property type="entry name" value="PEPTIDYL-TRNA HYDROLASE"/>
    <property type="match status" value="1"/>
</dbReference>
<evidence type="ECO:0000256" key="3">
    <source>
        <dbReference type="ARBA" id="ARBA00022801"/>
    </source>
</evidence>
<dbReference type="Pfam" id="PF01195">
    <property type="entry name" value="Pept_tRNA_hydro"/>
    <property type="match status" value="1"/>
</dbReference>
<comment type="function">
    <text evidence="8">Hydrolyzes ribosome-free peptidyl-tRNAs (with 1 or more amino acids incorporated), which drop off the ribosome during protein synthesis, or as a result of ribosome stalling.</text>
</comment>
<feature type="binding site" evidence="8">
    <location>
        <position position="112"/>
    </location>
    <ligand>
        <name>tRNA</name>
        <dbReference type="ChEBI" id="CHEBI:17843"/>
    </ligand>
</feature>
<keyword evidence="8" id="KW-0963">Cytoplasm</keyword>
<dbReference type="GO" id="GO:0072344">
    <property type="term" value="P:rescue of stalled ribosome"/>
    <property type="evidence" value="ECO:0007669"/>
    <property type="project" value="UniProtKB-UniRule"/>
</dbReference>
<evidence type="ECO:0000256" key="9">
    <source>
        <dbReference type="RuleBase" id="RU000673"/>
    </source>
</evidence>
<dbReference type="Gene3D" id="3.40.50.1470">
    <property type="entry name" value="Peptidyl-tRNA hydrolase"/>
    <property type="match status" value="1"/>
</dbReference>
<dbReference type="PANTHER" id="PTHR17224">
    <property type="entry name" value="PEPTIDYL-TRNA HYDROLASE"/>
    <property type="match status" value="1"/>
</dbReference>
<keyword evidence="2 8" id="KW-0820">tRNA-binding</keyword>
<dbReference type="AlphaFoldDB" id="A0A7W9W5P1"/>
<dbReference type="HAMAP" id="MF_00083">
    <property type="entry name" value="Pept_tRNA_hydro_bact"/>
    <property type="match status" value="1"/>
</dbReference>
<proteinExistence type="inferred from homology"/>
<gene>
    <name evidence="8" type="primary">pth</name>
    <name evidence="11" type="ORF">HNQ39_000544</name>
</gene>
<feature type="active site" description="Proton acceptor" evidence="8">
    <location>
        <position position="19"/>
    </location>
</feature>
<dbReference type="GO" id="GO:0005737">
    <property type="term" value="C:cytoplasm"/>
    <property type="evidence" value="ECO:0007669"/>
    <property type="project" value="UniProtKB-SubCell"/>
</dbReference>
<feature type="site" description="Stabilizes the basic form of H active site to accept a proton" evidence="8">
    <location>
        <position position="91"/>
    </location>
</feature>
<name>A0A7W9W5P1_ARMRO</name>
<dbReference type="GO" id="GO:0004045">
    <property type="term" value="F:peptidyl-tRNA hydrolase activity"/>
    <property type="evidence" value="ECO:0007669"/>
    <property type="project" value="UniProtKB-UniRule"/>
</dbReference>
<protein>
    <recommendedName>
        <fullName evidence="7 8">Peptidyl-tRNA hydrolase</fullName>
        <shortName evidence="8">Pth</shortName>
        <ecNumber evidence="1 8">3.1.1.29</ecNumber>
    </recommendedName>
</protein>
<evidence type="ECO:0000313" key="11">
    <source>
        <dbReference type="EMBL" id="MBB6048782.1"/>
    </source>
</evidence>
<evidence type="ECO:0000256" key="8">
    <source>
        <dbReference type="HAMAP-Rule" id="MF_00083"/>
    </source>
</evidence>
<comment type="subcellular location">
    <subcellularLocation>
        <location evidence="8">Cytoplasm</location>
    </subcellularLocation>
</comment>
<organism evidence="11 12">
    <name type="scientific">Armatimonas rosea</name>
    <dbReference type="NCBI Taxonomy" id="685828"/>
    <lineage>
        <taxon>Bacteria</taxon>
        <taxon>Bacillati</taxon>
        <taxon>Armatimonadota</taxon>
        <taxon>Armatimonadia</taxon>
        <taxon>Armatimonadales</taxon>
        <taxon>Armatimonadaceae</taxon>
        <taxon>Armatimonas</taxon>
    </lineage>
</organism>
<comment type="similarity">
    <text evidence="5 8 10">Belongs to the PTH family.</text>
</comment>
<keyword evidence="12" id="KW-1185">Reference proteome</keyword>
<feature type="binding site" evidence="8">
    <location>
        <position position="64"/>
    </location>
    <ligand>
        <name>tRNA</name>
        <dbReference type="ChEBI" id="CHEBI:17843"/>
    </ligand>
</feature>
<dbReference type="NCBIfam" id="TIGR00447">
    <property type="entry name" value="pth"/>
    <property type="match status" value="1"/>
</dbReference>
<dbReference type="GO" id="GO:0000049">
    <property type="term" value="F:tRNA binding"/>
    <property type="evidence" value="ECO:0007669"/>
    <property type="project" value="UniProtKB-UniRule"/>
</dbReference>
<accession>A0A7W9W5P1</accession>
<dbReference type="EC" id="3.1.1.29" evidence="1 8"/>
<dbReference type="InterPro" id="IPR036416">
    <property type="entry name" value="Pept_tRNA_hydro_sf"/>
</dbReference>
<sequence length="193" mass="20288">MKLIVGLGNPGTTYAKTRHNIGFELVDALAKAHGIALTNRRDKAVTGRGTIAGQSVMLVKPQTYMNLSGDAVSAIARKEGVERGDILVVCDDINLPPGRMRLRGSGSAGGQNGLKDLIAKLEGDDFPRLRIGVGAPPAAGSEQVNWVLSVFGPQDRKLMDEVLIAAMGAAELWLSEGVLAAANRFNGLTVTLS</sequence>
<evidence type="ECO:0000256" key="1">
    <source>
        <dbReference type="ARBA" id="ARBA00013260"/>
    </source>
</evidence>
<dbReference type="Proteomes" id="UP000520814">
    <property type="component" value="Unassembled WGS sequence"/>
</dbReference>
<evidence type="ECO:0000256" key="4">
    <source>
        <dbReference type="ARBA" id="ARBA00022884"/>
    </source>
</evidence>
<comment type="caution">
    <text evidence="11">The sequence shown here is derived from an EMBL/GenBank/DDBJ whole genome shotgun (WGS) entry which is preliminary data.</text>
</comment>
<dbReference type="PROSITE" id="PS01195">
    <property type="entry name" value="PEPT_TRNA_HYDROL_1"/>
    <property type="match status" value="1"/>
</dbReference>
<reference evidence="11 12" key="1">
    <citation type="submission" date="2020-08" db="EMBL/GenBank/DDBJ databases">
        <title>Genomic Encyclopedia of Type Strains, Phase IV (KMG-IV): sequencing the most valuable type-strain genomes for metagenomic binning, comparative biology and taxonomic classification.</title>
        <authorList>
            <person name="Goeker M."/>
        </authorList>
    </citation>
    <scope>NUCLEOTIDE SEQUENCE [LARGE SCALE GENOMIC DNA]</scope>
    <source>
        <strain evidence="11 12">DSM 23562</strain>
    </source>
</reference>
<dbReference type="SUPFAM" id="SSF53178">
    <property type="entry name" value="Peptidyl-tRNA hydrolase-like"/>
    <property type="match status" value="1"/>
</dbReference>
<dbReference type="FunFam" id="3.40.50.1470:FF:000001">
    <property type="entry name" value="Peptidyl-tRNA hydrolase"/>
    <property type="match status" value="1"/>
</dbReference>
<evidence type="ECO:0000256" key="5">
    <source>
        <dbReference type="ARBA" id="ARBA00038063"/>
    </source>
</evidence>
<evidence type="ECO:0000256" key="10">
    <source>
        <dbReference type="RuleBase" id="RU004320"/>
    </source>
</evidence>
<dbReference type="GO" id="GO:0006515">
    <property type="term" value="P:protein quality control for misfolded or incompletely synthesized proteins"/>
    <property type="evidence" value="ECO:0007669"/>
    <property type="project" value="UniProtKB-UniRule"/>
</dbReference>
<comment type="function">
    <text evidence="8">Catalyzes the release of premature peptidyl moieties from peptidyl-tRNA molecules trapped in stalled 50S ribosomal subunits, and thus maintains levels of free tRNAs and 50S ribosomes.</text>
</comment>
<dbReference type="RefSeq" id="WP_184192413.1">
    <property type="nucleotide sequence ID" value="NZ_JACHGW010000001.1"/>
</dbReference>
<dbReference type="CDD" id="cd00462">
    <property type="entry name" value="PTH"/>
    <property type="match status" value="1"/>
</dbReference>
<evidence type="ECO:0000256" key="2">
    <source>
        <dbReference type="ARBA" id="ARBA00022555"/>
    </source>
</evidence>
<dbReference type="EMBL" id="JACHGW010000001">
    <property type="protein sequence ID" value="MBB6048782.1"/>
    <property type="molecule type" value="Genomic_DNA"/>
</dbReference>
<evidence type="ECO:0000313" key="12">
    <source>
        <dbReference type="Proteomes" id="UP000520814"/>
    </source>
</evidence>
<evidence type="ECO:0000256" key="7">
    <source>
        <dbReference type="ARBA" id="ARBA00050038"/>
    </source>
</evidence>
<feature type="binding site" evidence="8">
    <location>
        <position position="14"/>
    </location>
    <ligand>
        <name>tRNA</name>
        <dbReference type="ChEBI" id="CHEBI:17843"/>
    </ligand>
</feature>
<dbReference type="InterPro" id="IPR018171">
    <property type="entry name" value="Pept_tRNA_hydro_CS"/>
</dbReference>
<comment type="subunit">
    <text evidence="8">Monomer.</text>
</comment>
<keyword evidence="3 8" id="KW-0378">Hydrolase</keyword>
<comment type="catalytic activity">
    <reaction evidence="6 8 9">
        <text>an N-acyl-L-alpha-aminoacyl-tRNA + H2O = an N-acyl-L-amino acid + a tRNA + H(+)</text>
        <dbReference type="Rhea" id="RHEA:54448"/>
        <dbReference type="Rhea" id="RHEA-COMP:10123"/>
        <dbReference type="Rhea" id="RHEA-COMP:13883"/>
        <dbReference type="ChEBI" id="CHEBI:15377"/>
        <dbReference type="ChEBI" id="CHEBI:15378"/>
        <dbReference type="ChEBI" id="CHEBI:59874"/>
        <dbReference type="ChEBI" id="CHEBI:78442"/>
        <dbReference type="ChEBI" id="CHEBI:138191"/>
        <dbReference type="EC" id="3.1.1.29"/>
    </reaction>
</comment>
<keyword evidence="4 8" id="KW-0694">RNA-binding</keyword>